<dbReference type="PANTHER" id="PTHR19836:SF19">
    <property type="entry name" value="SMALL RIBOSOMAL SUBUNIT PROTEIN US14M"/>
    <property type="match status" value="1"/>
</dbReference>
<dbReference type="GO" id="GO:0003735">
    <property type="term" value="F:structural constituent of ribosome"/>
    <property type="evidence" value="ECO:0007669"/>
    <property type="project" value="InterPro"/>
</dbReference>
<dbReference type="Pfam" id="PF00253">
    <property type="entry name" value="Ribosomal_S14"/>
    <property type="match status" value="1"/>
</dbReference>
<dbReference type="AlphaFoldDB" id="A0A0U2EZY6"/>
<evidence type="ECO:0000256" key="2">
    <source>
        <dbReference type="ARBA" id="ARBA00022980"/>
    </source>
</evidence>
<keyword evidence="2 4" id="KW-0689">Ribosomal protein</keyword>
<dbReference type="RefSeq" id="YP_009162755.1">
    <property type="nucleotide sequence ID" value="NC_027722.1"/>
</dbReference>
<evidence type="ECO:0000256" key="3">
    <source>
        <dbReference type="ARBA" id="ARBA00023274"/>
    </source>
</evidence>
<name>A0A0U2EZY6_BOTBR</name>
<comment type="similarity">
    <text evidence="1">Belongs to the universal ribosomal protein uS14 family.</text>
</comment>
<sequence length="99" mass="11670">MNNRVQRDLHRRSSVQKNQILRMQLSALFQNQSLPQWVRLSFLERLKNLPRESSPTRSRNRCALTGRGRGVLRFSRLSRLRFREMAARGDLCGISKSSW</sequence>
<evidence type="ECO:0000256" key="1">
    <source>
        <dbReference type="ARBA" id="ARBA00009083"/>
    </source>
</evidence>
<dbReference type="SUPFAM" id="SSF57716">
    <property type="entry name" value="Glucocorticoid receptor-like (DNA-binding domain)"/>
    <property type="match status" value="1"/>
</dbReference>
<dbReference type="GeneID" id="25396249"/>
<dbReference type="FunFam" id="1.10.287.1480:FF:000001">
    <property type="entry name" value="30S ribosomal protein S14"/>
    <property type="match status" value="1"/>
</dbReference>
<dbReference type="InterPro" id="IPR001209">
    <property type="entry name" value="Ribosomal_uS14"/>
</dbReference>
<dbReference type="PANTHER" id="PTHR19836">
    <property type="entry name" value="30S RIBOSOMAL PROTEIN S14"/>
    <property type="match status" value="1"/>
</dbReference>
<dbReference type="Gene3D" id="1.10.287.1480">
    <property type="match status" value="1"/>
</dbReference>
<geneLocation type="mitochondrion" evidence="4"/>
<keyword evidence="4" id="KW-0496">Mitochondrion</keyword>
<protein>
    <submittedName>
        <fullName evidence="4">Ribosomal protein S14</fullName>
    </submittedName>
</protein>
<dbReference type="EMBL" id="KR057902">
    <property type="protein sequence ID" value="AKU37077.1"/>
    <property type="molecule type" value="Genomic_DNA"/>
</dbReference>
<dbReference type="GO" id="GO:0005737">
    <property type="term" value="C:cytoplasm"/>
    <property type="evidence" value="ECO:0007669"/>
    <property type="project" value="UniProtKB-ARBA"/>
</dbReference>
<accession>A0A0U2EZY6</accession>
<dbReference type="GO" id="GO:0015935">
    <property type="term" value="C:small ribosomal subunit"/>
    <property type="evidence" value="ECO:0007669"/>
    <property type="project" value="TreeGrafter"/>
</dbReference>
<proteinExistence type="inferred from homology"/>
<dbReference type="NCBIfam" id="NF006477">
    <property type="entry name" value="PRK08881.1"/>
    <property type="match status" value="1"/>
</dbReference>
<keyword evidence="3" id="KW-0687">Ribonucleoprotein</keyword>
<reference evidence="4" key="1">
    <citation type="journal article" date="2015" name="Mitochondrial DNA">
        <title>Complete mitochondrial genome of a hydrocarbon-producing green alga Botryococcus braunii strain Showa.</title>
        <authorList>
            <person name="Zou J."/>
            <person name="Bi G."/>
        </authorList>
    </citation>
    <scope>NUCLEOTIDE SEQUENCE</scope>
</reference>
<evidence type="ECO:0000313" key="4">
    <source>
        <dbReference type="EMBL" id="AKU37077.1"/>
    </source>
</evidence>
<dbReference type="GO" id="GO:0006412">
    <property type="term" value="P:translation"/>
    <property type="evidence" value="ECO:0007669"/>
    <property type="project" value="InterPro"/>
</dbReference>
<gene>
    <name evidence="4" type="primary">rps14</name>
</gene>
<organism evidence="4">
    <name type="scientific">Botryococcus braunii</name>
    <name type="common">Green alga</name>
    <dbReference type="NCBI Taxonomy" id="38881"/>
    <lineage>
        <taxon>Eukaryota</taxon>
        <taxon>Viridiplantae</taxon>
        <taxon>Chlorophyta</taxon>
        <taxon>core chlorophytes</taxon>
        <taxon>Trebouxiophyceae</taxon>
        <taxon>Trebouxiophyceae incertae sedis</taxon>
        <taxon>Elliptochloris clade</taxon>
        <taxon>Botryococcus</taxon>
    </lineage>
</organism>